<dbReference type="Pfam" id="PF13614">
    <property type="entry name" value="AAA_31"/>
    <property type="match status" value="1"/>
</dbReference>
<keyword evidence="5" id="KW-1003">Cell membrane</keyword>
<keyword evidence="13 17" id="KW-0472">Membrane</keyword>
<evidence type="ECO:0000313" key="21">
    <source>
        <dbReference type="EMBL" id="MFC3673979.1"/>
    </source>
</evidence>
<evidence type="ECO:0000256" key="3">
    <source>
        <dbReference type="ARBA" id="ARBA00008883"/>
    </source>
</evidence>
<keyword evidence="7" id="KW-0808">Transferase</keyword>
<evidence type="ECO:0000256" key="14">
    <source>
        <dbReference type="ARBA" id="ARBA00023137"/>
    </source>
</evidence>
<dbReference type="InterPro" id="IPR050445">
    <property type="entry name" value="Bact_polysacc_biosynth/exp"/>
</dbReference>
<dbReference type="Pfam" id="PF02706">
    <property type="entry name" value="Wzz"/>
    <property type="match status" value="1"/>
</dbReference>
<evidence type="ECO:0000256" key="8">
    <source>
        <dbReference type="ARBA" id="ARBA00022692"/>
    </source>
</evidence>
<dbReference type="InterPro" id="IPR003856">
    <property type="entry name" value="LPS_length_determ_N"/>
</dbReference>
<keyword evidence="8 17" id="KW-0812">Transmembrane</keyword>
<feature type="coiled-coil region" evidence="16">
    <location>
        <begin position="387"/>
        <end position="414"/>
    </location>
</feature>
<dbReference type="PANTHER" id="PTHR32309:SF13">
    <property type="entry name" value="FERRIC ENTEROBACTIN TRANSPORT PROTEIN FEPE"/>
    <property type="match status" value="1"/>
</dbReference>
<keyword evidence="11" id="KW-0067">ATP-binding</keyword>
<name>A0ABV7V948_9PROT</name>
<dbReference type="InterPro" id="IPR025669">
    <property type="entry name" value="AAA_dom"/>
</dbReference>
<evidence type="ECO:0000256" key="2">
    <source>
        <dbReference type="ARBA" id="ARBA00007316"/>
    </source>
</evidence>
<dbReference type="Pfam" id="PF13807">
    <property type="entry name" value="GNVR"/>
    <property type="match status" value="1"/>
</dbReference>
<comment type="caution">
    <text evidence="21">The sequence shown here is derived from an EMBL/GenBank/DDBJ whole genome shotgun (WGS) entry which is preliminary data.</text>
</comment>
<protein>
    <recommendedName>
        <fullName evidence="4">non-specific protein-tyrosine kinase</fullName>
        <ecNumber evidence="4">2.7.10.2</ecNumber>
    </recommendedName>
</protein>
<evidence type="ECO:0000313" key="22">
    <source>
        <dbReference type="Proteomes" id="UP001595711"/>
    </source>
</evidence>
<evidence type="ECO:0000256" key="13">
    <source>
        <dbReference type="ARBA" id="ARBA00023136"/>
    </source>
</evidence>
<evidence type="ECO:0000256" key="16">
    <source>
        <dbReference type="SAM" id="Coils"/>
    </source>
</evidence>
<evidence type="ECO:0000256" key="1">
    <source>
        <dbReference type="ARBA" id="ARBA00004429"/>
    </source>
</evidence>
<keyword evidence="14" id="KW-0829">Tyrosine-protein kinase</keyword>
<dbReference type="InterPro" id="IPR027417">
    <property type="entry name" value="P-loop_NTPase"/>
</dbReference>
<keyword evidence="16" id="KW-0175">Coiled coil</keyword>
<feature type="transmembrane region" description="Helical" evidence="17">
    <location>
        <begin position="479"/>
        <end position="498"/>
    </location>
</feature>
<feature type="domain" description="Polysaccharide chain length determinant N-terminal" evidence="18">
    <location>
        <begin position="39"/>
        <end position="125"/>
    </location>
</feature>
<evidence type="ECO:0000259" key="20">
    <source>
        <dbReference type="Pfam" id="PF13807"/>
    </source>
</evidence>
<dbReference type="EC" id="2.7.10.2" evidence="4"/>
<dbReference type="Proteomes" id="UP001595711">
    <property type="component" value="Unassembled WGS sequence"/>
</dbReference>
<evidence type="ECO:0000256" key="11">
    <source>
        <dbReference type="ARBA" id="ARBA00022840"/>
    </source>
</evidence>
<organism evidence="21 22">
    <name type="scientific">Ferrovibrio xuzhouensis</name>
    <dbReference type="NCBI Taxonomy" id="1576914"/>
    <lineage>
        <taxon>Bacteria</taxon>
        <taxon>Pseudomonadati</taxon>
        <taxon>Pseudomonadota</taxon>
        <taxon>Alphaproteobacteria</taxon>
        <taxon>Rhodospirillales</taxon>
        <taxon>Rhodospirillaceae</taxon>
        <taxon>Ferrovibrio</taxon>
    </lineage>
</organism>
<evidence type="ECO:0000256" key="7">
    <source>
        <dbReference type="ARBA" id="ARBA00022679"/>
    </source>
</evidence>
<keyword evidence="6" id="KW-0997">Cell inner membrane</keyword>
<feature type="domain" description="AAA" evidence="19">
    <location>
        <begin position="578"/>
        <end position="696"/>
    </location>
</feature>
<accession>A0ABV7V948</accession>
<feature type="coiled-coil region" evidence="16">
    <location>
        <begin position="255"/>
        <end position="311"/>
    </location>
</feature>
<evidence type="ECO:0000256" key="12">
    <source>
        <dbReference type="ARBA" id="ARBA00022989"/>
    </source>
</evidence>
<dbReference type="SUPFAM" id="SSF52540">
    <property type="entry name" value="P-loop containing nucleoside triphosphate hydrolases"/>
    <property type="match status" value="1"/>
</dbReference>
<evidence type="ECO:0000256" key="17">
    <source>
        <dbReference type="SAM" id="Phobius"/>
    </source>
</evidence>
<evidence type="ECO:0000256" key="15">
    <source>
        <dbReference type="ARBA" id="ARBA00051245"/>
    </source>
</evidence>
<dbReference type="CDD" id="cd05387">
    <property type="entry name" value="BY-kinase"/>
    <property type="match status" value="1"/>
</dbReference>
<evidence type="ECO:0000256" key="9">
    <source>
        <dbReference type="ARBA" id="ARBA00022741"/>
    </source>
</evidence>
<sequence>MAVPDRFAAVGPLRTGPALRAPEPPPYYAAPPPPEQPEFVDLFRRLWRHRLLVMGCLVACAIAAIVAVRAMPSYYIAEARVVVGVPALRVLNIESVLADLNPDADQIQNEAYVVQSRAVAGQVVDSQRLMQDPEFNPTLAPPSFWSRLLASADRLISGVREKLPAELRKDDSAAAPAAPVPHGGNARDAVVDALLSRLDVSVLGRSHVLSIKMRAAESDKAAALANAFADRYLAQQKQDKVAANDEAETFLVNRITELRAQADKADRAVEEYRQRYGLYKGASVGVTTQQLTELNTQLISAQTAKAEAESRLGEAQALSKTGIQGDSIPVVLQSPLIQSLKQQEATAAGRLADLSGSYGPQHPRIVRARAEVEDIRRKIRLEISRTVDGLRHEARTAQARYEALRQNFEALKKQTGGVNEKSIELSALEREATVDRNLLEQMMSRAKESIGQDQLQRPNAKLISVASPPARPGYPPKTLIVFLGAVGGLLLGMAIALLKDSIDSSFRRGDQIEAATGLPVLAMVPVLTGRITPIAHVLRRPISPYSEALRKLNIGLEMSEATHSPKTVLFASAVPEEGKSVLVSSLGRMLASHGRRVLLIDCDWRNPRLHRLFRCGNRTGLADLLTDEDIGVEPHIVSDTLSGVDILPAGQFTAQAMRYLTSDRMRLLLDALSQRYDLILLDSAPVLVGAEILTLSRMVEKVAYVIRWGHTRRDVAMEALKDLVDVHADIAGVVMTRVDPKGYRKYAAGHLIYEYERPMLAKAAEWN</sequence>
<dbReference type="RefSeq" id="WP_379720078.1">
    <property type="nucleotide sequence ID" value="NZ_JBHRYJ010000001.1"/>
</dbReference>
<comment type="similarity">
    <text evidence="3">Belongs to the etk/wzc family.</text>
</comment>
<keyword evidence="22" id="KW-1185">Reference proteome</keyword>
<evidence type="ECO:0000256" key="4">
    <source>
        <dbReference type="ARBA" id="ARBA00011903"/>
    </source>
</evidence>
<keyword evidence="9" id="KW-0547">Nucleotide-binding</keyword>
<dbReference type="PANTHER" id="PTHR32309">
    <property type="entry name" value="TYROSINE-PROTEIN KINASE"/>
    <property type="match status" value="1"/>
</dbReference>
<feature type="domain" description="Tyrosine-protein kinase G-rich" evidence="20">
    <location>
        <begin position="427"/>
        <end position="500"/>
    </location>
</feature>
<evidence type="ECO:0000256" key="10">
    <source>
        <dbReference type="ARBA" id="ARBA00022777"/>
    </source>
</evidence>
<gene>
    <name evidence="21" type="ORF">ACFOOQ_00380</name>
</gene>
<reference evidence="22" key="1">
    <citation type="journal article" date="2019" name="Int. J. Syst. Evol. Microbiol.">
        <title>The Global Catalogue of Microorganisms (GCM) 10K type strain sequencing project: providing services to taxonomists for standard genome sequencing and annotation.</title>
        <authorList>
            <consortium name="The Broad Institute Genomics Platform"/>
            <consortium name="The Broad Institute Genome Sequencing Center for Infectious Disease"/>
            <person name="Wu L."/>
            <person name="Ma J."/>
        </authorList>
    </citation>
    <scope>NUCLEOTIDE SEQUENCE [LARGE SCALE GENOMIC DNA]</scope>
    <source>
        <strain evidence="22">KCTC 42182</strain>
    </source>
</reference>
<dbReference type="InterPro" id="IPR032807">
    <property type="entry name" value="GNVR"/>
</dbReference>
<comment type="catalytic activity">
    <reaction evidence="15">
        <text>L-tyrosyl-[protein] + ATP = O-phospho-L-tyrosyl-[protein] + ADP + H(+)</text>
        <dbReference type="Rhea" id="RHEA:10596"/>
        <dbReference type="Rhea" id="RHEA-COMP:10136"/>
        <dbReference type="Rhea" id="RHEA-COMP:20101"/>
        <dbReference type="ChEBI" id="CHEBI:15378"/>
        <dbReference type="ChEBI" id="CHEBI:30616"/>
        <dbReference type="ChEBI" id="CHEBI:46858"/>
        <dbReference type="ChEBI" id="CHEBI:61978"/>
        <dbReference type="ChEBI" id="CHEBI:456216"/>
        <dbReference type="EC" id="2.7.10.2"/>
    </reaction>
</comment>
<evidence type="ECO:0000256" key="5">
    <source>
        <dbReference type="ARBA" id="ARBA00022475"/>
    </source>
</evidence>
<dbReference type="EMBL" id="JBHRYJ010000001">
    <property type="protein sequence ID" value="MFC3673979.1"/>
    <property type="molecule type" value="Genomic_DNA"/>
</dbReference>
<keyword evidence="12 17" id="KW-1133">Transmembrane helix</keyword>
<dbReference type="InterPro" id="IPR005702">
    <property type="entry name" value="Wzc-like_C"/>
</dbReference>
<comment type="subcellular location">
    <subcellularLocation>
        <location evidence="1">Cell inner membrane</location>
        <topology evidence="1">Multi-pass membrane protein</topology>
    </subcellularLocation>
</comment>
<evidence type="ECO:0000259" key="18">
    <source>
        <dbReference type="Pfam" id="PF02706"/>
    </source>
</evidence>
<feature type="transmembrane region" description="Helical" evidence="17">
    <location>
        <begin position="51"/>
        <end position="71"/>
    </location>
</feature>
<proteinExistence type="inferred from homology"/>
<evidence type="ECO:0000259" key="19">
    <source>
        <dbReference type="Pfam" id="PF13614"/>
    </source>
</evidence>
<comment type="similarity">
    <text evidence="2">Belongs to the CpsD/CapB family.</text>
</comment>
<keyword evidence="10" id="KW-0418">Kinase</keyword>
<evidence type="ECO:0000256" key="6">
    <source>
        <dbReference type="ARBA" id="ARBA00022519"/>
    </source>
</evidence>
<dbReference type="Gene3D" id="3.40.50.300">
    <property type="entry name" value="P-loop containing nucleotide triphosphate hydrolases"/>
    <property type="match status" value="1"/>
</dbReference>